<evidence type="ECO:0000313" key="2">
    <source>
        <dbReference type="Proteomes" id="UP000326545"/>
    </source>
</evidence>
<evidence type="ECO:0008006" key="3">
    <source>
        <dbReference type="Google" id="ProtNLM"/>
    </source>
</evidence>
<protein>
    <recommendedName>
        <fullName evidence="3">HNH endonuclease</fullName>
    </recommendedName>
</protein>
<reference evidence="1 2" key="1">
    <citation type="submission" date="2019-07" db="EMBL/GenBank/DDBJ databases">
        <title>Complete genome sequence of bacteriophages infecting Erwinia pyrifoliae.</title>
        <authorList>
            <person name="Kim S.G."/>
            <person name="Park S.C."/>
        </authorList>
    </citation>
    <scope>NUCLEOTIDE SEQUENCE [LARGE SCALE GENOMIC DNA]</scope>
</reference>
<dbReference type="EMBL" id="MN184887">
    <property type="protein sequence ID" value="QEQ95019.1"/>
    <property type="molecule type" value="Genomic_DNA"/>
</dbReference>
<name>A0A5J6DAV5_9CAUD</name>
<dbReference type="Proteomes" id="UP000326545">
    <property type="component" value="Segment"/>
</dbReference>
<evidence type="ECO:0000313" key="1">
    <source>
        <dbReference type="EMBL" id="QEQ95019.1"/>
    </source>
</evidence>
<accession>A0A5J6DAV5</accession>
<keyword evidence="2" id="KW-1185">Reference proteome</keyword>
<gene>
    <name evidence="1" type="ORF">pEpSNUABM01_193</name>
</gene>
<proteinExistence type="predicted"/>
<organism evidence="1 2">
    <name type="scientific">Erwinia phage pEp_SNUABM_01</name>
    <dbReference type="NCBI Taxonomy" id="2601643"/>
    <lineage>
        <taxon>Viruses</taxon>
        <taxon>Duplodnaviria</taxon>
        <taxon>Heunggongvirae</taxon>
        <taxon>Uroviricota</taxon>
        <taxon>Caudoviricetes</taxon>
        <taxon>Vequintavirinae</taxon>
        <taxon>Henunavirus</taxon>
        <taxon>Henunavirus SNUABM01</taxon>
    </lineage>
</organism>
<sequence length="126" mass="14854">MSNRQAYYKAYAARRRELDKARRATPEGKAEQLRIRYARIAAIERATTHTEWDEFVREEADALCKVRNEETCLKWEPDHMIPLRAKTCSGLNCGDNIQVIPASLNRSKKNRMILTQRNEWLRFMVL</sequence>